<reference evidence="1 2" key="1">
    <citation type="submission" date="2023-08" db="EMBL/GenBank/DDBJ databases">
        <authorList>
            <person name="Park J.-S."/>
        </authorList>
    </citation>
    <scope>NUCLEOTIDE SEQUENCE [LARGE SCALE GENOMIC DNA]</scope>
    <source>
        <strain evidence="1 2">2205SS18-9</strain>
    </source>
</reference>
<evidence type="ECO:0000313" key="1">
    <source>
        <dbReference type="EMBL" id="MDP5276146.1"/>
    </source>
</evidence>
<organism evidence="1 2">
    <name type="scientific">Chengkuizengella axinellae</name>
    <dbReference type="NCBI Taxonomy" id="3064388"/>
    <lineage>
        <taxon>Bacteria</taxon>
        <taxon>Bacillati</taxon>
        <taxon>Bacillota</taxon>
        <taxon>Bacilli</taxon>
        <taxon>Bacillales</taxon>
        <taxon>Paenibacillaceae</taxon>
        <taxon>Chengkuizengella</taxon>
    </lineage>
</organism>
<dbReference type="SUPFAM" id="SSF46785">
    <property type="entry name" value="Winged helix' DNA-binding domain"/>
    <property type="match status" value="1"/>
</dbReference>
<sequence length="125" mass="14414">MNPKKEREPKKDTLGNIIKIQPMLDFIILAELQKSSQNLVNLSEQIVKIFDGFGVNTGYLSQRITKLVEGGHIEKKPDRKNRLIVHLIITEDGKVYFKKLSDELPDSISKALFIYSTFQKYLTDF</sequence>
<accession>A0ABT9J3G4</accession>
<proteinExistence type="predicted"/>
<dbReference type="Proteomes" id="UP001231941">
    <property type="component" value="Unassembled WGS sequence"/>
</dbReference>
<dbReference type="Gene3D" id="1.10.10.10">
    <property type="entry name" value="Winged helix-like DNA-binding domain superfamily/Winged helix DNA-binding domain"/>
    <property type="match status" value="1"/>
</dbReference>
<name>A0ABT9J3G4_9BACL</name>
<dbReference type="InterPro" id="IPR036390">
    <property type="entry name" value="WH_DNA-bd_sf"/>
</dbReference>
<protein>
    <submittedName>
        <fullName evidence="1">PadR family transcriptional regulator</fullName>
    </submittedName>
</protein>
<comment type="caution">
    <text evidence="1">The sequence shown here is derived from an EMBL/GenBank/DDBJ whole genome shotgun (WGS) entry which is preliminary data.</text>
</comment>
<keyword evidence="2" id="KW-1185">Reference proteome</keyword>
<dbReference type="RefSeq" id="WP_305993457.1">
    <property type="nucleotide sequence ID" value="NZ_JAVAMP010000012.1"/>
</dbReference>
<dbReference type="InterPro" id="IPR036388">
    <property type="entry name" value="WH-like_DNA-bd_sf"/>
</dbReference>
<evidence type="ECO:0000313" key="2">
    <source>
        <dbReference type="Proteomes" id="UP001231941"/>
    </source>
</evidence>
<dbReference type="EMBL" id="JAVAMP010000012">
    <property type="protein sequence ID" value="MDP5276146.1"/>
    <property type="molecule type" value="Genomic_DNA"/>
</dbReference>
<gene>
    <name evidence="1" type="ORF">Q5Y73_18770</name>
</gene>